<keyword evidence="2" id="KW-1185">Reference proteome</keyword>
<name>A0ABY3P6A1_9ENTR</name>
<gene>
    <name evidence="1" type="ORF">FZO59_04830</name>
</gene>
<sequence length="74" mass="8369">MSIKFFDKGATATITFTTYIWQYRKRTRFIDAALLGAPQATCSVKHGLVARTVISGPVIPMMRAYKMIRQEANK</sequence>
<protein>
    <submittedName>
        <fullName evidence="1">Uncharacterized protein</fullName>
    </submittedName>
</protein>
<dbReference type="Proteomes" id="UP000323910">
    <property type="component" value="Unassembled WGS sequence"/>
</dbReference>
<accession>A0ABY3P6A1</accession>
<comment type="caution">
    <text evidence="1">The sequence shown here is derived from an EMBL/GenBank/DDBJ whole genome shotgun (WGS) entry which is preliminary data.</text>
</comment>
<dbReference type="RefSeq" id="WP_129036262.1">
    <property type="nucleotide sequence ID" value="NZ_SDDX01000028.1"/>
</dbReference>
<dbReference type="EMBL" id="VTFR01000002">
    <property type="protein sequence ID" value="TYT34962.1"/>
    <property type="molecule type" value="Genomic_DNA"/>
</dbReference>
<reference evidence="1 2" key="1">
    <citation type="submission" date="2019-08" db="EMBL/GenBank/DDBJ databases">
        <title>The draft genome of Lelliottia nimipressuralis strain CICC 24156.</title>
        <authorList>
            <person name="Wu W."/>
            <person name="Feng Y."/>
            <person name="Zong Z."/>
        </authorList>
    </citation>
    <scope>NUCLEOTIDE SEQUENCE [LARGE SCALE GENOMIC DNA]</scope>
    <source>
        <strain evidence="1 2">CICC 24156</strain>
    </source>
</reference>
<evidence type="ECO:0000313" key="1">
    <source>
        <dbReference type="EMBL" id="TYT34962.1"/>
    </source>
</evidence>
<organism evidence="1 2">
    <name type="scientific">Lelliottia nimipressuralis</name>
    <dbReference type="NCBI Taxonomy" id="69220"/>
    <lineage>
        <taxon>Bacteria</taxon>
        <taxon>Pseudomonadati</taxon>
        <taxon>Pseudomonadota</taxon>
        <taxon>Gammaproteobacteria</taxon>
        <taxon>Enterobacterales</taxon>
        <taxon>Enterobacteriaceae</taxon>
        <taxon>Lelliottia</taxon>
    </lineage>
</organism>
<proteinExistence type="predicted"/>
<evidence type="ECO:0000313" key="2">
    <source>
        <dbReference type="Proteomes" id="UP000323910"/>
    </source>
</evidence>